<organism evidence="3">
    <name type="scientific">Arthroderma gypseum (strain ATCC MYA-4604 / CBS 118893)</name>
    <name type="common">Microsporum gypseum</name>
    <dbReference type="NCBI Taxonomy" id="535722"/>
    <lineage>
        <taxon>Eukaryota</taxon>
        <taxon>Fungi</taxon>
        <taxon>Dikarya</taxon>
        <taxon>Ascomycota</taxon>
        <taxon>Pezizomycotina</taxon>
        <taxon>Eurotiomycetes</taxon>
        <taxon>Eurotiomycetidae</taxon>
        <taxon>Onygenales</taxon>
        <taxon>Arthrodermataceae</taxon>
        <taxon>Nannizzia</taxon>
    </lineage>
</organism>
<name>E5R2T6_ARTGP</name>
<dbReference type="AlphaFoldDB" id="E5R2T6"/>
<feature type="compositionally biased region" description="Basic and acidic residues" evidence="1">
    <location>
        <begin position="1"/>
        <end position="14"/>
    </location>
</feature>
<dbReference type="VEuPathDB" id="FungiDB:MGYG_00113"/>
<dbReference type="STRING" id="535722.E5R2T6"/>
<dbReference type="InParanoid" id="E5R2T6"/>
<evidence type="ECO:0000313" key="3">
    <source>
        <dbReference type="Proteomes" id="UP000002669"/>
    </source>
</evidence>
<dbReference type="eggNOG" id="ENOG502SYTP">
    <property type="taxonomic scope" value="Eukaryota"/>
</dbReference>
<dbReference type="Proteomes" id="UP000002669">
    <property type="component" value="Unassembled WGS sequence"/>
</dbReference>
<proteinExistence type="predicted"/>
<dbReference type="GeneID" id="10031333"/>
<dbReference type="EMBL" id="DS989822">
    <property type="protein sequence ID" value="EFQ97070.1"/>
    <property type="molecule type" value="Genomic_DNA"/>
</dbReference>
<sequence>MSAKLDKALDEIVSSRRQARRTHQRRPAAKGAKAAPVGGVRKSTRQTKPTSKATPAAPAAGSGDGKIIVSGLPADVNEANIKVC</sequence>
<feature type="compositionally biased region" description="Basic residues" evidence="1">
    <location>
        <begin position="17"/>
        <end position="28"/>
    </location>
</feature>
<accession>E5R2T6</accession>
<dbReference type="RefSeq" id="XP_003176022.1">
    <property type="nucleotide sequence ID" value="XM_003175974.1"/>
</dbReference>
<keyword evidence="3" id="KW-1185">Reference proteome</keyword>
<protein>
    <recommendedName>
        <fullName evidence="4">mRNA export factor Mlo3</fullName>
    </recommendedName>
</protein>
<dbReference type="HOGENOM" id="CLU_158071_0_0_1"/>
<evidence type="ECO:0008006" key="4">
    <source>
        <dbReference type="Google" id="ProtNLM"/>
    </source>
</evidence>
<evidence type="ECO:0000256" key="1">
    <source>
        <dbReference type="SAM" id="MobiDB-lite"/>
    </source>
</evidence>
<dbReference type="OMA" id="MAKTVKH"/>
<gene>
    <name evidence="2" type="ORF">MGYG_00113</name>
</gene>
<feature type="compositionally biased region" description="Low complexity" evidence="1">
    <location>
        <begin position="29"/>
        <end position="61"/>
    </location>
</feature>
<reference evidence="3" key="1">
    <citation type="journal article" date="2012" name="MBio">
        <title>Comparative genome analysis of Trichophyton rubrum and related dermatophytes reveals candidate genes involved in infection.</title>
        <authorList>
            <person name="Martinez D.A."/>
            <person name="Oliver B.G."/>
            <person name="Graeser Y."/>
            <person name="Goldberg J.M."/>
            <person name="Li W."/>
            <person name="Martinez-Rossi N.M."/>
            <person name="Monod M."/>
            <person name="Shelest E."/>
            <person name="Barton R.C."/>
            <person name="Birch E."/>
            <person name="Brakhage A.A."/>
            <person name="Chen Z."/>
            <person name="Gurr S.J."/>
            <person name="Heiman D."/>
            <person name="Heitman J."/>
            <person name="Kosti I."/>
            <person name="Rossi A."/>
            <person name="Saif S."/>
            <person name="Samalova M."/>
            <person name="Saunders C.W."/>
            <person name="Shea T."/>
            <person name="Summerbell R.C."/>
            <person name="Xu J."/>
            <person name="Young S."/>
            <person name="Zeng Q."/>
            <person name="Birren B.W."/>
            <person name="Cuomo C.A."/>
            <person name="White T.C."/>
        </authorList>
    </citation>
    <scope>NUCLEOTIDE SEQUENCE [LARGE SCALE GENOMIC DNA]</scope>
    <source>
        <strain evidence="3">ATCC MYA-4604 / CBS 118893</strain>
    </source>
</reference>
<evidence type="ECO:0000313" key="2">
    <source>
        <dbReference type="EMBL" id="EFQ97070.1"/>
    </source>
</evidence>
<feature type="region of interest" description="Disordered" evidence="1">
    <location>
        <begin position="1"/>
        <end position="67"/>
    </location>
</feature>